<comment type="subcellular location">
    <subcellularLocation>
        <location evidence="1">Cell membrane</location>
        <topology evidence="1">Multi-pass membrane protein</topology>
    </subcellularLocation>
</comment>
<evidence type="ECO:0000256" key="2">
    <source>
        <dbReference type="ARBA" id="ARBA00022448"/>
    </source>
</evidence>
<feature type="transmembrane region" description="Helical" evidence="7">
    <location>
        <begin position="103"/>
        <end position="124"/>
    </location>
</feature>
<evidence type="ECO:0000256" key="1">
    <source>
        <dbReference type="ARBA" id="ARBA00004651"/>
    </source>
</evidence>
<evidence type="ECO:0000259" key="8">
    <source>
        <dbReference type="PROSITE" id="PS50850"/>
    </source>
</evidence>
<feature type="transmembrane region" description="Helical" evidence="7">
    <location>
        <begin position="77"/>
        <end position="97"/>
    </location>
</feature>
<evidence type="ECO:0000256" key="3">
    <source>
        <dbReference type="ARBA" id="ARBA00022475"/>
    </source>
</evidence>
<evidence type="ECO:0000313" key="10">
    <source>
        <dbReference type="Proteomes" id="UP000321058"/>
    </source>
</evidence>
<gene>
    <name evidence="9" type="ORF">RSO01_55700</name>
</gene>
<comment type="caution">
    <text evidence="9">The sequence shown here is derived from an EMBL/GenBank/DDBJ whole genome shotgun (WGS) entry which is preliminary data.</text>
</comment>
<dbReference type="PROSITE" id="PS50850">
    <property type="entry name" value="MFS"/>
    <property type="match status" value="1"/>
</dbReference>
<evidence type="ECO:0000313" key="9">
    <source>
        <dbReference type="EMBL" id="GEP58404.1"/>
    </source>
</evidence>
<feature type="transmembrane region" description="Helical" evidence="7">
    <location>
        <begin position="356"/>
        <end position="372"/>
    </location>
</feature>
<dbReference type="OrthoDB" id="9771737at2"/>
<feature type="transmembrane region" description="Helical" evidence="7">
    <location>
        <begin position="136"/>
        <end position="160"/>
    </location>
</feature>
<dbReference type="SUPFAM" id="SSF103473">
    <property type="entry name" value="MFS general substrate transporter"/>
    <property type="match status" value="2"/>
</dbReference>
<keyword evidence="3" id="KW-1003">Cell membrane</keyword>
<keyword evidence="5 7" id="KW-1133">Transmembrane helix</keyword>
<evidence type="ECO:0000256" key="6">
    <source>
        <dbReference type="ARBA" id="ARBA00023136"/>
    </source>
</evidence>
<feature type="transmembrane region" description="Helical" evidence="7">
    <location>
        <begin position="332"/>
        <end position="350"/>
    </location>
</feature>
<protein>
    <submittedName>
        <fullName evidence="9">MFS transporter</fullName>
    </submittedName>
</protein>
<keyword evidence="4 7" id="KW-0812">Transmembrane</keyword>
<proteinExistence type="predicted"/>
<feature type="transmembrane region" description="Helical" evidence="7">
    <location>
        <begin position="422"/>
        <end position="441"/>
    </location>
</feature>
<feature type="transmembrane region" description="Helical" evidence="7">
    <location>
        <begin position="226"/>
        <end position="244"/>
    </location>
</feature>
<evidence type="ECO:0000256" key="4">
    <source>
        <dbReference type="ARBA" id="ARBA00022692"/>
    </source>
</evidence>
<feature type="transmembrane region" description="Helical" evidence="7">
    <location>
        <begin position="52"/>
        <end position="70"/>
    </location>
</feature>
<dbReference type="GO" id="GO:0005886">
    <property type="term" value="C:plasma membrane"/>
    <property type="evidence" value="ECO:0007669"/>
    <property type="project" value="UniProtKB-SubCell"/>
</dbReference>
<dbReference type="GO" id="GO:0022857">
    <property type="term" value="F:transmembrane transporter activity"/>
    <property type="evidence" value="ECO:0007669"/>
    <property type="project" value="InterPro"/>
</dbReference>
<dbReference type="InterPro" id="IPR036259">
    <property type="entry name" value="MFS_trans_sf"/>
</dbReference>
<keyword evidence="2" id="KW-0813">Transport</keyword>
<dbReference type="EMBL" id="BKAJ01000099">
    <property type="protein sequence ID" value="GEP58404.1"/>
    <property type="molecule type" value="Genomic_DNA"/>
</dbReference>
<dbReference type="Proteomes" id="UP000321058">
    <property type="component" value="Unassembled WGS sequence"/>
</dbReference>
<feature type="transmembrane region" description="Helical" evidence="7">
    <location>
        <begin position="199"/>
        <end position="220"/>
    </location>
</feature>
<dbReference type="InterPro" id="IPR020846">
    <property type="entry name" value="MFS_dom"/>
</dbReference>
<dbReference type="RefSeq" id="WP_147153596.1">
    <property type="nucleotide sequence ID" value="NZ_BKAJ01000099.1"/>
</dbReference>
<dbReference type="Pfam" id="PF07690">
    <property type="entry name" value="MFS_1"/>
    <property type="match status" value="1"/>
</dbReference>
<evidence type="ECO:0000256" key="5">
    <source>
        <dbReference type="ARBA" id="ARBA00022989"/>
    </source>
</evidence>
<dbReference type="Gene3D" id="1.20.1720.10">
    <property type="entry name" value="Multidrug resistance protein D"/>
    <property type="match status" value="1"/>
</dbReference>
<organism evidence="9 10">
    <name type="scientific">Reyranella soli</name>
    <dbReference type="NCBI Taxonomy" id="1230389"/>
    <lineage>
        <taxon>Bacteria</taxon>
        <taxon>Pseudomonadati</taxon>
        <taxon>Pseudomonadota</taxon>
        <taxon>Alphaproteobacteria</taxon>
        <taxon>Hyphomicrobiales</taxon>
        <taxon>Reyranellaceae</taxon>
        <taxon>Reyranella</taxon>
    </lineage>
</organism>
<dbReference type="InterPro" id="IPR011701">
    <property type="entry name" value="MFS"/>
</dbReference>
<dbReference type="Gene3D" id="1.20.1250.20">
    <property type="entry name" value="MFS general substrate transporter like domains"/>
    <property type="match status" value="1"/>
</dbReference>
<feature type="domain" description="Major facilitator superfamily (MFS) profile" evidence="8">
    <location>
        <begin position="12"/>
        <end position="448"/>
    </location>
</feature>
<reference evidence="9 10" key="1">
    <citation type="submission" date="2019-07" db="EMBL/GenBank/DDBJ databases">
        <title>Whole genome shotgun sequence of Reyranella soli NBRC 108950.</title>
        <authorList>
            <person name="Hosoyama A."/>
            <person name="Uohara A."/>
            <person name="Ohji S."/>
            <person name="Ichikawa N."/>
        </authorList>
    </citation>
    <scope>NUCLEOTIDE SEQUENCE [LARGE SCALE GENOMIC DNA]</scope>
    <source>
        <strain evidence="9 10">NBRC 108950</strain>
    </source>
</reference>
<evidence type="ECO:0000256" key="7">
    <source>
        <dbReference type="SAM" id="Phobius"/>
    </source>
</evidence>
<accession>A0A512NHH8</accession>
<feature type="transmembrane region" description="Helical" evidence="7">
    <location>
        <begin position="265"/>
        <end position="291"/>
    </location>
</feature>
<feature type="transmembrane region" description="Helical" evidence="7">
    <location>
        <begin position="166"/>
        <end position="187"/>
    </location>
</feature>
<dbReference type="PANTHER" id="PTHR42718">
    <property type="entry name" value="MAJOR FACILITATOR SUPERFAMILY MULTIDRUG TRANSPORTER MFSC"/>
    <property type="match status" value="1"/>
</dbReference>
<dbReference type="AlphaFoldDB" id="A0A512NHH8"/>
<keyword evidence="6 7" id="KW-0472">Membrane</keyword>
<dbReference type="PANTHER" id="PTHR42718:SF46">
    <property type="entry name" value="BLR6921 PROTEIN"/>
    <property type="match status" value="1"/>
</dbReference>
<name>A0A512NHH8_9HYPH</name>
<sequence>MIVRMAGRSFWLLLLVSGTFAMETLDSAMISTPLPLIARDLGVDPVQAKSALTSYFLVIAALIPLSNWLSDRFGPRLVFTAAIAVFLVGSLLCAVSTTLPMLVAARILQGAGSAMMFPIGRMILIRSVSKQDLVRVLSSASLLPALTLVIGPLLAGYVATFLDWRLLFLINAPLALGALVLALFLVPKESDAPRTPFDGTGFVLSSLGIVAIGSGLSALGGPTIPFAWSMALSVVGVLLLVLYVKHARQTTRAVLDLSLLRHRTFRIGIGGSFVVRAAVVGALPFLLPMLLQVGFGLTPFESGSITFIAAVATLLSRFAIAPTLRWFGFRSFLAATALFGALSTLFLAFISETTPHQVVMAIIFVGALLRVLQIHGLEAVIFSDVAKSETGQASTLLSVAKQLAASAGVAYAALVMTAGGDFRTAIVLVALPLALTTFLSLRLSKEDGAEIAGRSSASKVT</sequence>
<feature type="transmembrane region" description="Helical" evidence="7">
    <location>
        <begin position="393"/>
        <end position="416"/>
    </location>
</feature>
<keyword evidence="10" id="KW-1185">Reference proteome</keyword>
<feature type="transmembrane region" description="Helical" evidence="7">
    <location>
        <begin position="303"/>
        <end position="320"/>
    </location>
</feature>